<evidence type="ECO:0000256" key="1">
    <source>
        <dbReference type="SAM" id="MobiDB-lite"/>
    </source>
</evidence>
<organism evidence="2 3">
    <name type="scientific">Stylonychia lemnae</name>
    <name type="common">Ciliate</name>
    <dbReference type="NCBI Taxonomy" id="5949"/>
    <lineage>
        <taxon>Eukaryota</taxon>
        <taxon>Sar</taxon>
        <taxon>Alveolata</taxon>
        <taxon>Ciliophora</taxon>
        <taxon>Intramacronucleata</taxon>
        <taxon>Spirotrichea</taxon>
        <taxon>Stichotrichia</taxon>
        <taxon>Sporadotrichida</taxon>
        <taxon>Oxytrichidae</taxon>
        <taxon>Stylonychinae</taxon>
        <taxon>Stylonychia</taxon>
    </lineage>
</organism>
<accession>A0A078B600</accession>
<dbReference type="AlphaFoldDB" id="A0A078B600"/>
<feature type="region of interest" description="Disordered" evidence="1">
    <location>
        <begin position="135"/>
        <end position="164"/>
    </location>
</feature>
<reference evidence="2 3" key="1">
    <citation type="submission" date="2014-06" db="EMBL/GenBank/DDBJ databases">
        <authorList>
            <person name="Swart Estienne"/>
        </authorList>
    </citation>
    <scope>NUCLEOTIDE SEQUENCE [LARGE SCALE GENOMIC DNA]</scope>
    <source>
        <strain evidence="2 3">130c</strain>
    </source>
</reference>
<evidence type="ECO:0000313" key="2">
    <source>
        <dbReference type="EMBL" id="CDW88918.1"/>
    </source>
</evidence>
<gene>
    <name evidence="2" type="primary">Contig12889.g13751</name>
    <name evidence="2" type="ORF">STYLEM_18043</name>
</gene>
<dbReference type="EMBL" id="CCKQ01017036">
    <property type="protein sequence ID" value="CDW88918.1"/>
    <property type="molecule type" value="Genomic_DNA"/>
</dbReference>
<name>A0A078B600_STYLE</name>
<protein>
    <submittedName>
        <fullName evidence="2">Uncharacterized protein</fullName>
    </submittedName>
</protein>
<dbReference type="InParanoid" id="A0A078B600"/>
<keyword evidence="3" id="KW-1185">Reference proteome</keyword>
<proteinExistence type="predicted"/>
<sequence>MMYIFLLQTLVHISVSVRIYRKKEEPQNKVKVLKFWIEVYDAVLALIYLILLVENFRFSEYVYDNLIEDLIHSQESRIDRWVKGASEYIEANTKDWMIGTKDFILKTLNNALVPMVMDLVRNAIYGQQNLNLAQHDKEQKEGEQKPEEEKKSEEELKKSVHDID</sequence>
<evidence type="ECO:0000313" key="3">
    <source>
        <dbReference type="Proteomes" id="UP000039865"/>
    </source>
</evidence>
<dbReference type="Proteomes" id="UP000039865">
    <property type="component" value="Unassembled WGS sequence"/>
</dbReference>